<evidence type="ECO:0000259" key="1">
    <source>
        <dbReference type="Pfam" id="PF02350"/>
    </source>
</evidence>
<dbReference type="EMBL" id="CP068047">
    <property type="protein sequence ID" value="QQR35348.1"/>
    <property type="molecule type" value="Genomic_DNA"/>
</dbReference>
<dbReference type="Pfam" id="PF02350">
    <property type="entry name" value="Epimerase_2"/>
    <property type="match status" value="1"/>
</dbReference>
<accession>A0ABX7BTR8</accession>
<evidence type="ECO:0000313" key="2">
    <source>
        <dbReference type="EMBL" id="QQR35348.1"/>
    </source>
</evidence>
<reference evidence="2 3" key="1">
    <citation type="submission" date="2021-01" db="EMBL/GenBank/DDBJ databases">
        <title>Genome seq and assembly of Devosia sp. G19.</title>
        <authorList>
            <person name="Chhetri G."/>
        </authorList>
    </citation>
    <scope>NUCLEOTIDE SEQUENCE [LARGE SCALE GENOMIC DNA]</scope>
    <source>
        <strain evidence="2 3">G19</strain>
    </source>
</reference>
<organism evidence="2 3">
    <name type="scientific">Devosia oryziradicis</name>
    <dbReference type="NCBI Taxonomy" id="2801335"/>
    <lineage>
        <taxon>Bacteria</taxon>
        <taxon>Pseudomonadati</taxon>
        <taxon>Pseudomonadota</taxon>
        <taxon>Alphaproteobacteria</taxon>
        <taxon>Hyphomicrobiales</taxon>
        <taxon>Devosiaceae</taxon>
        <taxon>Devosia</taxon>
    </lineage>
</organism>
<dbReference type="Gene3D" id="3.40.50.2000">
    <property type="entry name" value="Glycogen Phosphorylase B"/>
    <property type="match status" value="2"/>
</dbReference>
<dbReference type="InterPro" id="IPR029767">
    <property type="entry name" value="WecB-like"/>
</dbReference>
<keyword evidence="2" id="KW-0326">Glycosidase</keyword>
<dbReference type="SUPFAM" id="SSF53756">
    <property type="entry name" value="UDP-Glycosyltransferase/glycogen phosphorylase"/>
    <property type="match status" value="1"/>
</dbReference>
<dbReference type="PANTHER" id="PTHR43174">
    <property type="entry name" value="UDP-N-ACETYLGLUCOSAMINE 2-EPIMERASE"/>
    <property type="match status" value="1"/>
</dbReference>
<name>A0ABX7BTR8_9HYPH</name>
<gene>
    <name evidence="2" type="primary">neuC</name>
    <name evidence="2" type="ORF">JI749_13420</name>
</gene>
<dbReference type="NCBIfam" id="TIGR03568">
    <property type="entry name" value="NeuC_NnaA"/>
    <property type="match status" value="1"/>
</dbReference>
<dbReference type="InterPro" id="IPR003331">
    <property type="entry name" value="UDP_GlcNAc_Epimerase_2_dom"/>
</dbReference>
<proteinExistence type="predicted"/>
<dbReference type="PANTHER" id="PTHR43174:SF3">
    <property type="entry name" value="UDP-N-ACETYLGLUCOSAMINE 2-EPIMERASE"/>
    <property type="match status" value="1"/>
</dbReference>
<feature type="domain" description="UDP-N-acetylglucosamine 2-epimerase" evidence="1">
    <location>
        <begin position="25"/>
        <end position="363"/>
    </location>
</feature>
<dbReference type="Proteomes" id="UP000595460">
    <property type="component" value="Chromosome"/>
</dbReference>
<evidence type="ECO:0000313" key="3">
    <source>
        <dbReference type="Proteomes" id="UP000595460"/>
    </source>
</evidence>
<keyword evidence="3" id="KW-1185">Reference proteome</keyword>
<dbReference type="GO" id="GO:0016798">
    <property type="term" value="F:hydrolase activity, acting on glycosyl bonds"/>
    <property type="evidence" value="ECO:0007669"/>
    <property type="project" value="UniProtKB-KW"/>
</dbReference>
<dbReference type="RefSeq" id="WP_201654792.1">
    <property type="nucleotide sequence ID" value="NZ_CP068047.1"/>
</dbReference>
<dbReference type="EC" id="3.2.1.183" evidence="2"/>
<keyword evidence="2" id="KW-0378">Hydrolase</keyword>
<protein>
    <submittedName>
        <fullName evidence="2">UDP-N-acetylglucosamine 2-epimerase (Hydrolyzing)</fullName>
        <ecNumber evidence="2">3.2.1.183</ecNumber>
    </submittedName>
</protein>
<dbReference type="InterPro" id="IPR020004">
    <property type="entry name" value="UDP-GlcNAc_Epase"/>
</dbReference>
<dbReference type="CDD" id="cd03786">
    <property type="entry name" value="GTB_UDP-GlcNAc_2-Epimerase"/>
    <property type="match status" value="1"/>
</dbReference>
<sequence length="379" mass="39515">MTPVRHILYVTGTRADFGLMQSTLKRLEADPRLSVSVLVTGMHLDPAYGLTVGEIEKAGLTIAARVGIEAGTPTGALMGANVGRMLTGFVPVLQAEAPDVVLLLGDRGEMLAGAIAAIHLNIPVAHIHGGERSGTVDEPVRHAISKLSSLHLVATQDSRKRLISMGEAEADIHVVGAPGLDGLDKLPCRNRQALVADYGLDPERALGLLVYHPVLQEASAAGAHVASIVDALLAADVQVVALKPNSDAGSAGVRDRLETLASAGKLQLFTHLPRPTFVEFMAAADLMVGNSSSGIIEAATFGTPVINIGSRQNLRERNANIIDVGVDQEGIAAAIGAALAQRRYPANNVYGDGRAGERIAEVLATADLARLSAGKTNAY</sequence>